<dbReference type="InterPro" id="IPR041490">
    <property type="entry name" value="KstR2_TetR_C"/>
</dbReference>
<dbReference type="PRINTS" id="PR00455">
    <property type="entry name" value="HTHTETR"/>
</dbReference>
<dbReference type="PROSITE" id="PS50977">
    <property type="entry name" value="HTH_TETR_2"/>
    <property type="match status" value="1"/>
</dbReference>
<dbReference type="InterPro" id="IPR009057">
    <property type="entry name" value="Homeodomain-like_sf"/>
</dbReference>
<proteinExistence type="predicted"/>
<name>A0ABM9CDV6_9BACL</name>
<dbReference type="Proteomes" id="UP000838686">
    <property type="component" value="Unassembled WGS sequence"/>
</dbReference>
<dbReference type="PANTHER" id="PTHR30055">
    <property type="entry name" value="HTH-TYPE TRANSCRIPTIONAL REGULATOR RUTR"/>
    <property type="match status" value="1"/>
</dbReference>
<keyword evidence="1 2" id="KW-0238">DNA-binding</keyword>
<dbReference type="Gene3D" id="1.10.357.10">
    <property type="entry name" value="Tetracycline Repressor, domain 2"/>
    <property type="match status" value="1"/>
</dbReference>
<dbReference type="SUPFAM" id="SSF46689">
    <property type="entry name" value="Homeodomain-like"/>
    <property type="match status" value="1"/>
</dbReference>
<dbReference type="PANTHER" id="PTHR30055:SF232">
    <property type="entry name" value="TRANSCRIPTIONAL REGULATOR, TETR FAMILY"/>
    <property type="match status" value="1"/>
</dbReference>
<comment type="caution">
    <text evidence="4">The sequence shown here is derived from an EMBL/GenBank/DDBJ whole genome shotgun (WGS) entry which is preliminary data.</text>
</comment>
<dbReference type="EMBL" id="CAKMMF010000018">
    <property type="protein sequence ID" value="CAH1211050.1"/>
    <property type="molecule type" value="Genomic_DNA"/>
</dbReference>
<dbReference type="Gene3D" id="1.10.10.60">
    <property type="entry name" value="Homeodomain-like"/>
    <property type="match status" value="1"/>
</dbReference>
<organism evidence="4 5">
    <name type="scientific">Paenibacillus plantiphilus</name>
    <dbReference type="NCBI Taxonomy" id="2905650"/>
    <lineage>
        <taxon>Bacteria</taxon>
        <taxon>Bacillati</taxon>
        <taxon>Bacillota</taxon>
        <taxon>Bacilli</taxon>
        <taxon>Bacillales</taxon>
        <taxon>Paenibacillaceae</taxon>
        <taxon>Paenibacillus</taxon>
    </lineage>
</organism>
<evidence type="ECO:0000256" key="1">
    <source>
        <dbReference type="ARBA" id="ARBA00023125"/>
    </source>
</evidence>
<evidence type="ECO:0000313" key="5">
    <source>
        <dbReference type="Proteomes" id="UP000838686"/>
    </source>
</evidence>
<evidence type="ECO:0000256" key="2">
    <source>
        <dbReference type="PROSITE-ProRule" id="PRU00335"/>
    </source>
</evidence>
<reference evidence="4" key="1">
    <citation type="submission" date="2022-01" db="EMBL/GenBank/DDBJ databases">
        <authorList>
            <person name="Criscuolo A."/>
        </authorList>
    </citation>
    <scope>NUCLEOTIDE SEQUENCE</scope>
    <source>
        <strain evidence="4">CIP111893</strain>
    </source>
</reference>
<protein>
    <recommendedName>
        <fullName evidence="3">HTH tetR-type domain-containing protein</fullName>
    </recommendedName>
</protein>
<feature type="DNA-binding region" description="H-T-H motif" evidence="2">
    <location>
        <begin position="49"/>
        <end position="68"/>
    </location>
</feature>
<sequence>MDCYVLAGDYEYRERLTVVEHSKKTVDRKTLIVDAAAQSFATFGYKATTMDLVSRIAAVGKGTIYTFFDTKEDLFGAIMDQLVAQLGSLAQRTLDHDKSFFGNLAAILHELLQFREKHALIVKLSHEVRDIGTPMAREGLEKLENAIIGFIQQEVVLAIEKGELREVDPALTAFLMLRMYVALTTEWSQRHEPLSKDEIAEYFVAVMKSGVAS</sequence>
<feature type="domain" description="HTH tetR-type" evidence="3">
    <location>
        <begin position="26"/>
        <end position="86"/>
    </location>
</feature>
<dbReference type="InterPro" id="IPR001647">
    <property type="entry name" value="HTH_TetR"/>
</dbReference>
<gene>
    <name evidence="4" type="ORF">PAECIP111893_03363</name>
</gene>
<dbReference type="Pfam" id="PF17932">
    <property type="entry name" value="TetR_C_24"/>
    <property type="match status" value="1"/>
</dbReference>
<dbReference type="SUPFAM" id="SSF48498">
    <property type="entry name" value="Tetracyclin repressor-like, C-terminal domain"/>
    <property type="match status" value="1"/>
</dbReference>
<dbReference type="InterPro" id="IPR050109">
    <property type="entry name" value="HTH-type_TetR-like_transc_reg"/>
</dbReference>
<dbReference type="InterPro" id="IPR023772">
    <property type="entry name" value="DNA-bd_HTH_TetR-type_CS"/>
</dbReference>
<dbReference type="PROSITE" id="PS01081">
    <property type="entry name" value="HTH_TETR_1"/>
    <property type="match status" value="1"/>
</dbReference>
<accession>A0ABM9CDV6</accession>
<evidence type="ECO:0000259" key="3">
    <source>
        <dbReference type="PROSITE" id="PS50977"/>
    </source>
</evidence>
<keyword evidence="5" id="KW-1185">Reference proteome</keyword>
<evidence type="ECO:0000313" key="4">
    <source>
        <dbReference type="EMBL" id="CAH1211050.1"/>
    </source>
</evidence>
<dbReference type="InterPro" id="IPR036271">
    <property type="entry name" value="Tet_transcr_reg_TetR-rel_C_sf"/>
</dbReference>
<dbReference type="Pfam" id="PF00440">
    <property type="entry name" value="TetR_N"/>
    <property type="match status" value="1"/>
</dbReference>